<dbReference type="Proteomes" id="UP000193411">
    <property type="component" value="Unassembled WGS sequence"/>
</dbReference>
<keyword evidence="2" id="KW-1133">Transmembrane helix</keyword>
<evidence type="ECO:0000256" key="1">
    <source>
        <dbReference type="SAM" id="MobiDB-lite"/>
    </source>
</evidence>
<evidence type="ECO:0000313" key="3">
    <source>
        <dbReference type="EMBL" id="ORZ33744.1"/>
    </source>
</evidence>
<feature type="compositionally biased region" description="Basic and acidic residues" evidence="1">
    <location>
        <begin position="32"/>
        <end position="44"/>
    </location>
</feature>
<feature type="non-terminal residue" evidence="3">
    <location>
        <position position="165"/>
    </location>
</feature>
<gene>
    <name evidence="3" type="ORF">BCR44DRAFT_199202</name>
</gene>
<evidence type="ECO:0000313" key="4">
    <source>
        <dbReference type="Proteomes" id="UP000193411"/>
    </source>
</evidence>
<keyword evidence="4" id="KW-1185">Reference proteome</keyword>
<evidence type="ECO:0000256" key="2">
    <source>
        <dbReference type="SAM" id="Phobius"/>
    </source>
</evidence>
<feature type="region of interest" description="Disordered" evidence="1">
    <location>
        <begin position="1"/>
        <end position="113"/>
    </location>
</feature>
<keyword evidence="2" id="KW-0472">Membrane</keyword>
<feature type="compositionally biased region" description="Polar residues" evidence="1">
    <location>
        <begin position="101"/>
        <end position="111"/>
    </location>
</feature>
<keyword evidence="2" id="KW-0812">Transmembrane</keyword>
<organism evidence="3 4">
    <name type="scientific">Catenaria anguillulae PL171</name>
    <dbReference type="NCBI Taxonomy" id="765915"/>
    <lineage>
        <taxon>Eukaryota</taxon>
        <taxon>Fungi</taxon>
        <taxon>Fungi incertae sedis</taxon>
        <taxon>Blastocladiomycota</taxon>
        <taxon>Blastocladiomycetes</taxon>
        <taxon>Blastocladiales</taxon>
        <taxon>Catenariaceae</taxon>
        <taxon>Catenaria</taxon>
    </lineage>
</organism>
<dbReference type="AlphaFoldDB" id="A0A1Y2HID3"/>
<proteinExistence type="predicted"/>
<accession>A0A1Y2HID3</accession>
<dbReference type="EMBL" id="MCFL01000033">
    <property type="protein sequence ID" value="ORZ33744.1"/>
    <property type="molecule type" value="Genomic_DNA"/>
</dbReference>
<comment type="caution">
    <text evidence="3">The sequence shown here is derived from an EMBL/GenBank/DDBJ whole genome shotgun (WGS) entry which is preliminary data.</text>
</comment>
<name>A0A1Y2HID3_9FUNG</name>
<protein>
    <submittedName>
        <fullName evidence="3">Uncharacterized protein</fullName>
    </submittedName>
</protein>
<reference evidence="3 4" key="1">
    <citation type="submission" date="2016-07" db="EMBL/GenBank/DDBJ databases">
        <title>Pervasive Adenine N6-methylation of Active Genes in Fungi.</title>
        <authorList>
            <consortium name="DOE Joint Genome Institute"/>
            <person name="Mondo S.J."/>
            <person name="Dannebaum R.O."/>
            <person name="Kuo R.C."/>
            <person name="Labutti K."/>
            <person name="Haridas S."/>
            <person name="Kuo A."/>
            <person name="Salamov A."/>
            <person name="Ahrendt S.R."/>
            <person name="Lipzen A."/>
            <person name="Sullivan W."/>
            <person name="Andreopoulos W.B."/>
            <person name="Clum A."/>
            <person name="Lindquist E."/>
            <person name="Daum C."/>
            <person name="Ramamoorthy G.K."/>
            <person name="Gryganskyi A."/>
            <person name="Culley D."/>
            <person name="Magnuson J.K."/>
            <person name="James T.Y."/>
            <person name="O'Malley M.A."/>
            <person name="Stajich J.E."/>
            <person name="Spatafora J.W."/>
            <person name="Visel A."/>
            <person name="Grigoriev I.V."/>
        </authorList>
    </citation>
    <scope>NUCLEOTIDE SEQUENCE [LARGE SCALE GENOMIC DNA]</scope>
    <source>
        <strain evidence="3 4">PL171</strain>
    </source>
</reference>
<feature type="transmembrane region" description="Helical" evidence="2">
    <location>
        <begin position="138"/>
        <end position="155"/>
    </location>
</feature>
<sequence>MTLASAAPTTNTVTEPTIHCTAAPSAPLNPSTDHHDNNTGHDPIDLAASAPESDLGLPSSSDVTLIDAPQQPLLKGVSSPMSATAGLKDADVEHAAGGDQPTRSQPSSKPKSATFVDADPFPWLPVITLSFCMFTNSFLYLMILYVSLVGCFFIPQQPKFAVGTP</sequence>